<sequence>MQARNDGRLFMMDHSTLDDFLQCYGPFKCCATRSGRCLYTITKDKETPVSTQPSQELLSHKWEWVISKDDHSSSQVVRSALDWMDRCCREDSASPPVTTGQVSTSASIVEIQAIISSGRGAADFGSRISRTTTPAPKQSDQRLSWTRRWRWTGRTTAGKTQHHRQSRRDKFRRRRRSSKYKPVGYIIGERGGRLRFTNIEDDDASTQAVRSAVELD</sequence>
<dbReference type="AlphaFoldDB" id="A0A7M7T3K1"/>
<dbReference type="Proteomes" id="UP000007110">
    <property type="component" value="Unassembled WGS sequence"/>
</dbReference>
<dbReference type="KEGG" id="spu:115928329"/>
<accession>A0A7M7T3K1</accession>
<feature type="region of interest" description="Disordered" evidence="1">
    <location>
        <begin position="154"/>
        <end position="178"/>
    </location>
</feature>
<evidence type="ECO:0000313" key="3">
    <source>
        <dbReference type="Proteomes" id="UP000007110"/>
    </source>
</evidence>
<keyword evidence="3" id="KW-1185">Reference proteome</keyword>
<dbReference type="GeneID" id="115928329"/>
<name>A0A7M7T3K1_STRPU</name>
<organism evidence="2 3">
    <name type="scientific">Strongylocentrotus purpuratus</name>
    <name type="common">Purple sea urchin</name>
    <dbReference type="NCBI Taxonomy" id="7668"/>
    <lineage>
        <taxon>Eukaryota</taxon>
        <taxon>Metazoa</taxon>
        <taxon>Echinodermata</taxon>
        <taxon>Eleutherozoa</taxon>
        <taxon>Echinozoa</taxon>
        <taxon>Echinoidea</taxon>
        <taxon>Euechinoidea</taxon>
        <taxon>Echinacea</taxon>
        <taxon>Camarodonta</taxon>
        <taxon>Echinidea</taxon>
        <taxon>Strongylocentrotidae</taxon>
        <taxon>Strongylocentrotus</taxon>
    </lineage>
</organism>
<evidence type="ECO:0000256" key="1">
    <source>
        <dbReference type="SAM" id="MobiDB-lite"/>
    </source>
</evidence>
<dbReference type="EnsemblMetazoa" id="XM_030995475">
    <property type="protein sequence ID" value="XP_030851335"/>
    <property type="gene ID" value="LOC115928329"/>
</dbReference>
<feature type="compositionally biased region" description="Basic residues" evidence="1">
    <location>
        <begin position="160"/>
        <end position="178"/>
    </location>
</feature>
<reference evidence="3" key="1">
    <citation type="submission" date="2015-02" db="EMBL/GenBank/DDBJ databases">
        <title>Genome sequencing for Strongylocentrotus purpuratus.</title>
        <authorList>
            <person name="Murali S."/>
            <person name="Liu Y."/>
            <person name="Vee V."/>
            <person name="English A."/>
            <person name="Wang M."/>
            <person name="Skinner E."/>
            <person name="Han Y."/>
            <person name="Muzny D.M."/>
            <person name="Worley K.C."/>
            <person name="Gibbs R.A."/>
        </authorList>
    </citation>
    <scope>NUCLEOTIDE SEQUENCE</scope>
</reference>
<protein>
    <submittedName>
        <fullName evidence="2">Uncharacterized protein</fullName>
    </submittedName>
</protein>
<dbReference type="InParanoid" id="A0A7M7T3K1"/>
<evidence type="ECO:0000313" key="2">
    <source>
        <dbReference type="EnsemblMetazoa" id="XP_030851335"/>
    </source>
</evidence>
<reference evidence="2" key="2">
    <citation type="submission" date="2021-01" db="UniProtKB">
        <authorList>
            <consortium name="EnsemblMetazoa"/>
        </authorList>
    </citation>
    <scope>IDENTIFICATION</scope>
</reference>
<dbReference type="RefSeq" id="XP_030851335.1">
    <property type="nucleotide sequence ID" value="XM_030995475.1"/>
</dbReference>
<proteinExistence type="predicted"/>